<evidence type="ECO:0000313" key="4">
    <source>
        <dbReference type="Proteomes" id="UP000199630"/>
    </source>
</evidence>
<organism evidence="3 4">
    <name type="scientific">Celeribacter neptunius</name>
    <dbReference type="NCBI Taxonomy" id="588602"/>
    <lineage>
        <taxon>Bacteria</taxon>
        <taxon>Pseudomonadati</taxon>
        <taxon>Pseudomonadota</taxon>
        <taxon>Alphaproteobacteria</taxon>
        <taxon>Rhodobacterales</taxon>
        <taxon>Roseobacteraceae</taxon>
        <taxon>Celeribacter</taxon>
    </lineage>
</organism>
<evidence type="ECO:0000313" key="3">
    <source>
        <dbReference type="EMBL" id="SFJ67530.1"/>
    </source>
</evidence>
<dbReference type="Proteomes" id="UP000199630">
    <property type="component" value="Unassembled WGS sequence"/>
</dbReference>
<reference evidence="4" key="1">
    <citation type="submission" date="2016-10" db="EMBL/GenBank/DDBJ databases">
        <authorList>
            <person name="Varghese N."/>
            <person name="Submissions S."/>
        </authorList>
    </citation>
    <scope>NUCLEOTIDE SEQUENCE [LARGE SCALE GENOMIC DNA]</scope>
    <source>
        <strain evidence="4">DSM 26471</strain>
    </source>
</reference>
<dbReference type="Gene3D" id="3.90.1300.10">
    <property type="entry name" value="Amidase signature (AS) domain"/>
    <property type="match status" value="1"/>
</dbReference>
<dbReference type="PANTHER" id="PTHR11895:SF7">
    <property type="entry name" value="GLUTAMYL-TRNA(GLN) AMIDOTRANSFERASE SUBUNIT A, MITOCHONDRIAL"/>
    <property type="match status" value="1"/>
</dbReference>
<evidence type="ECO:0000256" key="1">
    <source>
        <dbReference type="ARBA" id="ARBA00009199"/>
    </source>
</evidence>
<keyword evidence="3" id="KW-0808">Transferase</keyword>
<name>A0A1I3TA93_9RHOB</name>
<dbReference type="STRING" id="588602.SAMN04487991_2628"/>
<dbReference type="SUPFAM" id="SSF75304">
    <property type="entry name" value="Amidase signature (AS) enzymes"/>
    <property type="match status" value="1"/>
</dbReference>
<comment type="similarity">
    <text evidence="1">Belongs to the amidase family.</text>
</comment>
<dbReference type="GO" id="GO:0016740">
    <property type="term" value="F:transferase activity"/>
    <property type="evidence" value="ECO:0007669"/>
    <property type="project" value="UniProtKB-KW"/>
</dbReference>
<protein>
    <submittedName>
        <fullName evidence="3">Aspartyl-tRNA(Asn)/glutamyl-tRNA(Gln) amidotransferase subunit A</fullName>
    </submittedName>
</protein>
<keyword evidence="4" id="KW-1185">Reference proteome</keyword>
<dbReference type="InterPro" id="IPR023631">
    <property type="entry name" value="Amidase_dom"/>
</dbReference>
<proteinExistence type="inferred from homology"/>
<dbReference type="InterPro" id="IPR036928">
    <property type="entry name" value="AS_sf"/>
</dbReference>
<dbReference type="AlphaFoldDB" id="A0A1I3TA93"/>
<accession>A0A1I3TA93</accession>
<dbReference type="EMBL" id="FORH01000005">
    <property type="protein sequence ID" value="SFJ67530.1"/>
    <property type="molecule type" value="Genomic_DNA"/>
</dbReference>
<dbReference type="InterPro" id="IPR000120">
    <property type="entry name" value="Amidase"/>
</dbReference>
<dbReference type="PANTHER" id="PTHR11895">
    <property type="entry name" value="TRANSAMIDASE"/>
    <property type="match status" value="1"/>
</dbReference>
<dbReference type="Pfam" id="PF01425">
    <property type="entry name" value="Amidase"/>
    <property type="match status" value="1"/>
</dbReference>
<gene>
    <name evidence="3" type="ORF">SAMN04487991_2628</name>
</gene>
<evidence type="ECO:0000259" key="2">
    <source>
        <dbReference type="Pfam" id="PF01425"/>
    </source>
</evidence>
<sequence length="457" mass="47773">MAAGKRHAMIWQADCTALLDRFASGESNPSALVEVLLARIAALDPVLNAYSALSDTLRAEAEAATKRWALGAPAGPLDGLPLIFKDNLVSAGLPAAWGNATLAKRVAAHDERPVAALRDRGALVIGKGNTPEFAVEGYTDNLTFGVTRNPFDPALTPGGSSGGVVVAIATGLAPAGLGTDGGGSIRRPSGYTGLVGLKPGIGHVPRGGGLAQVLLDFEVVGPIARSIRDLRLLDAALTGRSCAGHSQKPARILAIATLEEAPCDPEIRAAFAQTVRALRVEGHEVEEAPLPYDLSALNAGWTRIAEIGLARYFRDDPEVARTAAPKYRDMAARGAEVSATELYAILDAIYALRHAAIDLWGYDAILMPSSAAQPWAAGESHPPVIDGHMVGPRGHAVYTGWVNAAGLPAVAFPASREQGLPIGMQLIGPAGAERRLLDLVEPMVAPFRWPEFAFTSG</sequence>
<dbReference type="RefSeq" id="WP_245781206.1">
    <property type="nucleotide sequence ID" value="NZ_FORH01000005.1"/>
</dbReference>
<feature type="domain" description="Amidase" evidence="2">
    <location>
        <begin position="32"/>
        <end position="437"/>
    </location>
</feature>